<keyword evidence="2" id="KW-0813">Transport</keyword>
<evidence type="ECO:0000256" key="5">
    <source>
        <dbReference type="ARBA" id="ARBA00022989"/>
    </source>
</evidence>
<dbReference type="EMBL" id="FNXT01001292">
    <property type="protein sequence ID" value="SZX77680.1"/>
    <property type="molecule type" value="Genomic_DNA"/>
</dbReference>
<protein>
    <recommendedName>
        <fullName evidence="13">L-lactate permease</fullName>
    </recommendedName>
</protein>
<feature type="transmembrane region" description="Helical" evidence="8">
    <location>
        <begin position="873"/>
        <end position="892"/>
    </location>
</feature>
<keyword evidence="3" id="KW-1003">Cell membrane</keyword>
<feature type="transmembrane region" description="Helical" evidence="8">
    <location>
        <begin position="352"/>
        <end position="373"/>
    </location>
</feature>
<evidence type="ECO:0000256" key="1">
    <source>
        <dbReference type="ARBA" id="ARBA00004651"/>
    </source>
</evidence>
<feature type="transmembrane region" description="Helical" evidence="8">
    <location>
        <begin position="216"/>
        <end position="243"/>
    </location>
</feature>
<dbReference type="Pfam" id="PF02652">
    <property type="entry name" value="Lactate_perm"/>
    <property type="match status" value="2"/>
</dbReference>
<evidence type="ECO:0000256" key="9">
    <source>
        <dbReference type="SAM" id="SignalP"/>
    </source>
</evidence>
<feature type="transmembrane region" description="Helical" evidence="8">
    <location>
        <begin position="312"/>
        <end position="332"/>
    </location>
</feature>
<name>A0A383V9W7_TETOB</name>
<feature type="transmembrane region" description="Helical" evidence="8">
    <location>
        <begin position="188"/>
        <end position="210"/>
    </location>
</feature>
<feature type="signal peptide" evidence="9">
    <location>
        <begin position="1"/>
        <end position="21"/>
    </location>
</feature>
<evidence type="ECO:0000256" key="4">
    <source>
        <dbReference type="ARBA" id="ARBA00022692"/>
    </source>
</evidence>
<feature type="chain" id="PRO_5036333863" description="L-lactate permease" evidence="9">
    <location>
        <begin position="22"/>
        <end position="944"/>
    </location>
</feature>
<keyword evidence="9" id="KW-0732">Signal</keyword>
<dbReference type="EMBL" id="FNXT01000126">
    <property type="protein sequence ID" value="SZX61136.1"/>
    <property type="molecule type" value="Genomic_DNA"/>
</dbReference>
<feature type="transmembrane region" description="Helical" evidence="8">
    <location>
        <begin position="913"/>
        <end position="936"/>
    </location>
</feature>
<evidence type="ECO:0000313" key="11">
    <source>
        <dbReference type="EMBL" id="SZX77680.1"/>
    </source>
</evidence>
<dbReference type="GO" id="GO:0005886">
    <property type="term" value="C:plasma membrane"/>
    <property type="evidence" value="ECO:0007669"/>
    <property type="project" value="UniProtKB-SubCell"/>
</dbReference>
<evidence type="ECO:0000256" key="7">
    <source>
        <dbReference type="SAM" id="MobiDB-lite"/>
    </source>
</evidence>
<feature type="transmembrane region" description="Helical" evidence="8">
    <location>
        <begin position="163"/>
        <end position="181"/>
    </location>
</feature>
<reference evidence="10 12" key="1">
    <citation type="submission" date="2016-10" db="EMBL/GenBank/DDBJ databases">
        <authorList>
            <person name="Cai Z."/>
        </authorList>
    </citation>
    <scope>NUCLEOTIDE SEQUENCE [LARGE SCALE GENOMIC DNA]</scope>
</reference>
<dbReference type="STRING" id="3088.A0A383V9W7"/>
<gene>
    <name evidence="10" type="ORF">BQ4739_LOCUS1661</name>
    <name evidence="11" type="ORF">BQ4739_LOCUS18029</name>
</gene>
<dbReference type="GO" id="GO:0015295">
    <property type="term" value="F:solute:proton symporter activity"/>
    <property type="evidence" value="ECO:0007669"/>
    <property type="project" value="TreeGrafter"/>
</dbReference>
<feature type="transmembrane region" description="Helical" evidence="8">
    <location>
        <begin position="718"/>
        <end position="738"/>
    </location>
</feature>
<dbReference type="PANTHER" id="PTHR30003:SF0">
    <property type="entry name" value="GLYCOLATE PERMEASE GLCA-RELATED"/>
    <property type="match status" value="1"/>
</dbReference>
<keyword evidence="6 8" id="KW-0472">Membrane</keyword>
<feature type="transmembrane region" description="Helical" evidence="8">
    <location>
        <begin position="817"/>
        <end position="843"/>
    </location>
</feature>
<sequence>MHSRAASGAVLLLLLLLSATAAPTPAAVQDTIPKPARTPEQQQQQQQQQQGVLQQAGAIDVSTPPKAQQQLPLNQQQAQLQGLQQQQQQQLWQTPAEKVAAQDPAQTQKDAAPSSASAGSSRHDVSPQKDVAPSNVIGSSRRDIRPDSRMLRAELVTPAPTPWGPAGAMILCLLPIVFLIVVTVVKQLLLPTSVSLPVAAAMLAFIRLAYLSTPTVLVAACVVGGLLEALTPLSIITGAIMLFQTMQHTKCLPWMMGHIKSLSSGHPVAEVFLIGYAFAYMVEGASGFGTPVALAAPMLASLGHAPLNTVACLLIMNTLATQFGAVGTPIWFGFGELGLGEANLQLVGLKASILVGGCAFVIAPLAASFLVPFRELLRSALFVVLATASAVAPALLISLFSYEFPSLIGGLASVLLTALLVKFKVGLRPIDPALAAAQQAAVAAAAAAETPGAKGSFMQPVTPRRKSDASLSFSFVENVGAVAHPPVATLDFPLTNAPRNYPRHHSFAAQVNEDMLQQELAALNTYHHASTAGEAGEHSGTSKFAAAGAEGDACFDIASAAATCGVDQAKALEEGMLASPAAVAAASATGKDVAANTAAARRPALLERLFSRKTSLPLPAGQSTAAAAAAAAAAVGSSSKYLDPEDLQLPLHRNPSGTMQLNPLDPAVAVRPRMTAAELLLRTLPIWLTVLVLLLTRIPALPIKRVLQSTAPSFYWRLGNFGSFGISGSLVLQLRQVLSEPLVNWKYELLYVPFLLPFAFASAITVLVHGRDLEVPWATPFKEAFNRVAGITVATMGALVLVQLIRVGGASSPGYLIGFYASSWLGQGFLAISAVLGALGSFFSGSTTVSNLTFGDIQMIAASTIGAPVTSMLAVQVAGATIGNMICINNILSAKAVMNMNHVGEGEFIRRTAPVALLFLAAAQALGLVFTLGGALPDKPMAVQ</sequence>
<feature type="region of interest" description="Disordered" evidence="7">
    <location>
        <begin position="27"/>
        <end position="74"/>
    </location>
</feature>
<feature type="transmembrane region" description="Helical" evidence="8">
    <location>
        <begin position="788"/>
        <end position="805"/>
    </location>
</feature>
<comment type="subcellular location">
    <subcellularLocation>
        <location evidence="1">Cell membrane</location>
        <topology evidence="1">Multi-pass membrane protein</topology>
    </subcellularLocation>
</comment>
<feature type="region of interest" description="Disordered" evidence="7">
    <location>
        <begin position="89"/>
        <end position="143"/>
    </location>
</feature>
<feature type="compositionally biased region" description="Low complexity" evidence="7">
    <location>
        <begin position="111"/>
        <end position="120"/>
    </location>
</feature>
<evidence type="ECO:0000256" key="6">
    <source>
        <dbReference type="ARBA" id="ARBA00023136"/>
    </source>
</evidence>
<evidence type="ECO:0008006" key="13">
    <source>
        <dbReference type="Google" id="ProtNLM"/>
    </source>
</evidence>
<dbReference type="AlphaFoldDB" id="A0A383V9W7"/>
<dbReference type="PANTHER" id="PTHR30003">
    <property type="entry name" value="L-LACTATE PERMEASE"/>
    <property type="match status" value="1"/>
</dbReference>
<evidence type="ECO:0000313" key="10">
    <source>
        <dbReference type="EMBL" id="SZX61136.1"/>
    </source>
</evidence>
<keyword evidence="12" id="KW-1185">Reference proteome</keyword>
<feature type="transmembrane region" description="Helical" evidence="8">
    <location>
        <begin position="750"/>
        <end position="768"/>
    </location>
</feature>
<evidence type="ECO:0000256" key="2">
    <source>
        <dbReference type="ARBA" id="ARBA00022448"/>
    </source>
</evidence>
<feature type="transmembrane region" description="Helical" evidence="8">
    <location>
        <begin position="679"/>
        <end position="698"/>
    </location>
</feature>
<keyword evidence="4 8" id="KW-0812">Transmembrane</keyword>
<feature type="compositionally biased region" description="Low complexity" evidence="7">
    <location>
        <begin position="41"/>
        <end position="55"/>
    </location>
</feature>
<proteinExistence type="predicted"/>
<dbReference type="InterPro" id="IPR003804">
    <property type="entry name" value="Lactate_perm"/>
</dbReference>
<dbReference type="Proteomes" id="UP000256970">
    <property type="component" value="Unassembled WGS sequence"/>
</dbReference>
<dbReference type="GO" id="GO:0015129">
    <property type="term" value="F:lactate transmembrane transporter activity"/>
    <property type="evidence" value="ECO:0007669"/>
    <property type="project" value="InterPro"/>
</dbReference>
<evidence type="ECO:0000313" key="12">
    <source>
        <dbReference type="Proteomes" id="UP000256970"/>
    </source>
</evidence>
<feature type="transmembrane region" description="Helical" evidence="8">
    <location>
        <begin position="406"/>
        <end position="423"/>
    </location>
</feature>
<evidence type="ECO:0000256" key="3">
    <source>
        <dbReference type="ARBA" id="ARBA00022475"/>
    </source>
</evidence>
<keyword evidence="5 8" id="KW-1133">Transmembrane helix</keyword>
<organism evidence="10 12">
    <name type="scientific">Tetradesmus obliquus</name>
    <name type="common">Green alga</name>
    <name type="synonym">Acutodesmus obliquus</name>
    <dbReference type="NCBI Taxonomy" id="3088"/>
    <lineage>
        <taxon>Eukaryota</taxon>
        <taxon>Viridiplantae</taxon>
        <taxon>Chlorophyta</taxon>
        <taxon>core chlorophytes</taxon>
        <taxon>Chlorophyceae</taxon>
        <taxon>CS clade</taxon>
        <taxon>Sphaeropleales</taxon>
        <taxon>Scenedesmaceae</taxon>
        <taxon>Tetradesmus</taxon>
    </lineage>
</organism>
<accession>A0A383V9W7</accession>
<feature type="transmembrane region" description="Helical" evidence="8">
    <location>
        <begin position="380"/>
        <end position="400"/>
    </location>
</feature>
<evidence type="ECO:0000256" key="8">
    <source>
        <dbReference type="SAM" id="Phobius"/>
    </source>
</evidence>